<feature type="transmembrane region" description="Helical" evidence="1">
    <location>
        <begin position="65"/>
        <end position="84"/>
    </location>
</feature>
<feature type="transmembrane region" description="Helical" evidence="1">
    <location>
        <begin position="90"/>
        <end position="112"/>
    </location>
</feature>
<feature type="transmembrane region" description="Helical" evidence="1">
    <location>
        <begin position="33"/>
        <end position="53"/>
    </location>
</feature>
<evidence type="ECO:0000313" key="2">
    <source>
        <dbReference type="EMBL" id="QFG74002.1"/>
    </source>
</evidence>
<reference evidence="2" key="1">
    <citation type="journal article" date="2019" name="Philos. Trans. R. Soc. Lond., B, Biol. Sci.">
        <title>Targeted metagenomic recovery of four divergent viruses reveals shared and distinctive characteristics of giant viruses of marine eukaryotes.</title>
        <authorList>
            <person name="Needham D.M."/>
            <person name="Poirier C."/>
            <person name="Hehenberger E."/>
            <person name="Jimenez V."/>
            <person name="Swalwell J.E."/>
            <person name="Santoro A.E."/>
            <person name="Worden A.Z."/>
        </authorList>
    </citation>
    <scope>NUCLEOTIDE SEQUENCE</scope>
    <source>
        <strain evidence="2">OPacV-662</strain>
    </source>
</reference>
<accession>A0A5J6VIV6</accession>
<feature type="transmembrane region" description="Helical" evidence="1">
    <location>
        <begin position="7"/>
        <end position="27"/>
    </location>
</feature>
<proteinExistence type="predicted"/>
<evidence type="ECO:0000256" key="1">
    <source>
        <dbReference type="SAM" id="Phobius"/>
    </source>
</evidence>
<protein>
    <submittedName>
        <fullName evidence="2">Uncharacterized protein</fullName>
    </submittedName>
</protein>
<keyword evidence="1" id="KW-1133">Transmembrane helix</keyword>
<name>A0A5J6VIV6_9VIRU</name>
<keyword evidence="1" id="KW-0472">Membrane</keyword>
<sequence>MIINKYPIKGLTGLVFCITSLILLHVIPYNKTYIWLCFLLGMTSICYHSAKAFNEYGLASYKMKTTCLHVDCMCITALCGWFIICVLHDIYNHTLIPLSIVLIITCIATYFYPNIRLLVYGLCLCLVLKTCKCYLGVYWVLTLQVIAAWCYCVRGTSYFDGVLLWHTVQSLYVLQGGININSLVASI</sequence>
<organism evidence="2">
    <name type="scientific">Megaviridae environmental sample</name>
    <dbReference type="NCBI Taxonomy" id="1737588"/>
    <lineage>
        <taxon>Viruses</taxon>
        <taxon>Varidnaviria</taxon>
        <taxon>Bamfordvirae</taxon>
        <taxon>Nucleocytoviricota</taxon>
        <taxon>Megaviricetes</taxon>
        <taxon>Imitervirales</taxon>
        <taxon>Mimiviridae</taxon>
        <taxon>environmental samples</taxon>
    </lineage>
</organism>
<keyword evidence="1" id="KW-0812">Transmembrane</keyword>
<dbReference type="EMBL" id="MN448274">
    <property type="protein sequence ID" value="QFG74002.1"/>
    <property type="molecule type" value="Genomic_DNA"/>
</dbReference>